<dbReference type="Gene3D" id="3.40.630.30">
    <property type="match status" value="1"/>
</dbReference>
<dbReference type="PROSITE" id="PS51186">
    <property type="entry name" value="GNAT"/>
    <property type="match status" value="1"/>
</dbReference>
<organism evidence="2 3">
    <name type="scientific">Fusibacter paucivorans</name>
    <dbReference type="NCBI Taxonomy" id="76009"/>
    <lineage>
        <taxon>Bacteria</taxon>
        <taxon>Bacillati</taxon>
        <taxon>Bacillota</taxon>
        <taxon>Clostridia</taxon>
        <taxon>Eubacteriales</taxon>
        <taxon>Eubacteriales Family XII. Incertae Sedis</taxon>
        <taxon>Fusibacter</taxon>
    </lineage>
</organism>
<dbReference type="PANTHER" id="PTHR43233">
    <property type="entry name" value="FAMILY N-ACETYLTRANSFERASE, PUTATIVE (AFU_ORTHOLOGUE AFUA_6G03350)-RELATED"/>
    <property type="match status" value="1"/>
</dbReference>
<dbReference type="EMBL" id="JAHBCL010000042">
    <property type="protein sequence ID" value="MBS7528499.1"/>
    <property type="molecule type" value="Genomic_DNA"/>
</dbReference>
<accession>A0ABS5PVF6</accession>
<feature type="domain" description="N-acetyltransferase" evidence="1">
    <location>
        <begin position="9"/>
        <end position="136"/>
    </location>
</feature>
<keyword evidence="3" id="KW-1185">Reference proteome</keyword>
<evidence type="ECO:0000259" key="1">
    <source>
        <dbReference type="PROSITE" id="PS51186"/>
    </source>
</evidence>
<dbReference type="CDD" id="cd04301">
    <property type="entry name" value="NAT_SF"/>
    <property type="match status" value="1"/>
</dbReference>
<dbReference type="Proteomes" id="UP000746471">
    <property type="component" value="Unassembled WGS sequence"/>
</dbReference>
<dbReference type="InterPro" id="IPR053144">
    <property type="entry name" value="Acetyltransferase_Butenolide"/>
</dbReference>
<name>A0ABS5PVF6_9FIRM</name>
<dbReference type="InterPro" id="IPR016181">
    <property type="entry name" value="Acyl_CoA_acyltransferase"/>
</dbReference>
<proteinExistence type="predicted"/>
<evidence type="ECO:0000313" key="2">
    <source>
        <dbReference type="EMBL" id="MBS7528499.1"/>
    </source>
</evidence>
<reference evidence="2 3" key="1">
    <citation type="submission" date="2021-05" db="EMBL/GenBank/DDBJ databases">
        <title>Fusibacter ferrireducens sp. nov., an anaerobic, sulfur- and Fe-reducing bacterium isolated from the mangrove sediment.</title>
        <authorList>
            <person name="Qiu D."/>
        </authorList>
    </citation>
    <scope>NUCLEOTIDE SEQUENCE [LARGE SCALE GENOMIC DNA]</scope>
    <source>
        <strain evidence="2 3">DSM 12116</strain>
    </source>
</reference>
<dbReference type="SUPFAM" id="SSF55729">
    <property type="entry name" value="Acyl-CoA N-acyltransferases (Nat)"/>
    <property type="match status" value="1"/>
</dbReference>
<evidence type="ECO:0000313" key="3">
    <source>
        <dbReference type="Proteomes" id="UP000746471"/>
    </source>
</evidence>
<dbReference type="RefSeq" id="WP_213238356.1">
    <property type="nucleotide sequence ID" value="NZ_JAHBCL010000042.1"/>
</dbReference>
<protein>
    <submittedName>
        <fullName evidence="2">GNAT family N-acetyltransferase</fullName>
    </submittedName>
</protein>
<comment type="caution">
    <text evidence="2">The sequence shown here is derived from an EMBL/GenBank/DDBJ whole genome shotgun (WGS) entry which is preliminary data.</text>
</comment>
<dbReference type="Pfam" id="PF13508">
    <property type="entry name" value="Acetyltransf_7"/>
    <property type="match status" value="1"/>
</dbReference>
<sequence length="136" mass="15625">MEQFFNQYTITDDKTKMDEKTIANLLHQSYWAANRPDETIHQSIVNSTCFGIFDDAGNQVGFARIISDFATMYWLCDVVIDERHRGKGLGKQLVELIVNDERFRKLSGKLATNDAHKLYEAYGFVSDGAKYMQKSK</sequence>
<gene>
    <name evidence="2" type="ORF">KHM83_17570</name>
</gene>
<dbReference type="InterPro" id="IPR000182">
    <property type="entry name" value="GNAT_dom"/>
</dbReference>
<dbReference type="PANTHER" id="PTHR43233:SF1">
    <property type="entry name" value="FAMILY N-ACETYLTRANSFERASE, PUTATIVE (AFU_ORTHOLOGUE AFUA_6G03350)-RELATED"/>
    <property type="match status" value="1"/>
</dbReference>